<dbReference type="InParanoid" id="A2F1F3"/>
<keyword evidence="2" id="KW-1185">Reference proteome</keyword>
<name>A2F1F3_TRIV3</name>
<evidence type="ECO:0000313" key="2">
    <source>
        <dbReference type="Proteomes" id="UP000001542"/>
    </source>
</evidence>
<dbReference type="RefSeq" id="XP_001314055.1">
    <property type="nucleotide sequence ID" value="XM_001314048.1"/>
</dbReference>
<organism evidence="1 2">
    <name type="scientific">Trichomonas vaginalis (strain ATCC PRA-98 / G3)</name>
    <dbReference type="NCBI Taxonomy" id="412133"/>
    <lineage>
        <taxon>Eukaryota</taxon>
        <taxon>Metamonada</taxon>
        <taxon>Parabasalia</taxon>
        <taxon>Trichomonadida</taxon>
        <taxon>Trichomonadidae</taxon>
        <taxon>Trichomonas</taxon>
    </lineage>
</organism>
<dbReference type="EMBL" id="DS113573">
    <property type="protein sequence ID" value="EAY01240.1"/>
    <property type="molecule type" value="Genomic_DNA"/>
</dbReference>
<reference evidence="1" key="1">
    <citation type="submission" date="2006-10" db="EMBL/GenBank/DDBJ databases">
        <authorList>
            <person name="Amadeo P."/>
            <person name="Zhao Q."/>
            <person name="Wortman J."/>
            <person name="Fraser-Liggett C."/>
            <person name="Carlton J."/>
        </authorList>
    </citation>
    <scope>NUCLEOTIDE SEQUENCE</scope>
    <source>
        <strain evidence="1">G3</strain>
    </source>
</reference>
<dbReference type="Proteomes" id="UP000001542">
    <property type="component" value="Unassembled WGS sequence"/>
</dbReference>
<dbReference type="KEGG" id="tva:4759098"/>
<reference evidence="1" key="2">
    <citation type="journal article" date="2007" name="Science">
        <title>Draft genome sequence of the sexually transmitted pathogen Trichomonas vaginalis.</title>
        <authorList>
            <person name="Carlton J.M."/>
            <person name="Hirt R.P."/>
            <person name="Silva J.C."/>
            <person name="Delcher A.L."/>
            <person name="Schatz M."/>
            <person name="Zhao Q."/>
            <person name="Wortman J.R."/>
            <person name="Bidwell S.L."/>
            <person name="Alsmark U.C.M."/>
            <person name="Besteiro S."/>
            <person name="Sicheritz-Ponten T."/>
            <person name="Noel C.J."/>
            <person name="Dacks J.B."/>
            <person name="Foster P.G."/>
            <person name="Simillion C."/>
            <person name="Van de Peer Y."/>
            <person name="Miranda-Saavedra D."/>
            <person name="Barton G.J."/>
            <person name="Westrop G.D."/>
            <person name="Mueller S."/>
            <person name="Dessi D."/>
            <person name="Fiori P.L."/>
            <person name="Ren Q."/>
            <person name="Paulsen I."/>
            <person name="Zhang H."/>
            <person name="Bastida-Corcuera F.D."/>
            <person name="Simoes-Barbosa A."/>
            <person name="Brown M.T."/>
            <person name="Hayes R.D."/>
            <person name="Mukherjee M."/>
            <person name="Okumura C.Y."/>
            <person name="Schneider R."/>
            <person name="Smith A.J."/>
            <person name="Vanacova S."/>
            <person name="Villalvazo M."/>
            <person name="Haas B.J."/>
            <person name="Pertea M."/>
            <person name="Feldblyum T.V."/>
            <person name="Utterback T.R."/>
            <person name="Shu C.L."/>
            <person name="Osoegawa K."/>
            <person name="de Jong P.J."/>
            <person name="Hrdy I."/>
            <person name="Horvathova L."/>
            <person name="Zubacova Z."/>
            <person name="Dolezal P."/>
            <person name="Malik S.B."/>
            <person name="Logsdon J.M. Jr."/>
            <person name="Henze K."/>
            <person name="Gupta A."/>
            <person name="Wang C.C."/>
            <person name="Dunne R.L."/>
            <person name="Upcroft J.A."/>
            <person name="Upcroft P."/>
            <person name="White O."/>
            <person name="Salzberg S.L."/>
            <person name="Tang P."/>
            <person name="Chiu C.-H."/>
            <person name="Lee Y.-S."/>
            <person name="Embley T.M."/>
            <person name="Coombs G.H."/>
            <person name="Mottram J.C."/>
            <person name="Tachezy J."/>
            <person name="Fraser-Liggett C.M."/>
            <person name="Johnson P.J."/>
        </authorList>
    </citation>
    <scope>NUCLEOTIDE SEQUENCE [LARGE SCALE GENOMIC DNA]</scope>
    <source>
        <strain evidence="1">G3</strain>
    </source>
</reference>
<proteinExistence type="predicted"/>
<accession>A2F1F3</accession>
<dbReference type="VEuPathDB" id="TrichDB:TVAGG3_0947660"/>
<sequence>MAVNLSHMRKAASSPNFTNVEVPLKQTQTTINNAIISGKDCIFTSQTKQSESQILIENAVALQSTANTFNESVSNLNMKRNHKLHEQLIETNNTLESTLSTFTDYSKTVSSNRSSTIKSILNGATSILPGIVFYVFDWVRS</sequence>
<dbReference type="VEuPathDB" id="TrichDB:TVAG_027080"/>
<dbReference type="AlphaFoldDB" id="A2F1F3"/>
<gene>
    <name evidence="1" type="ORF">TVAG_027080</name>
</gene>
<protein>
    <submittedName>
        <fullName evidence="1">Uncharacterized protein</fullName>
    </submittedName>
</protein>
<evidence type="ECO:0000313" key="1">
    <source>
        <dbReference type="EMBL" id="EAY01240.1"/>
    </source>
</evidence>